<dbReference type="Proteomes" id="UP000037660">
    <property type="component" value="Unassembled WGS sequence"/>
</dbReference>
<protein>
    <recommendedName>
        <fullName evidence="1">NAD-dependent epimerase/dehydratase domain-containing protein</fullName>
    </recommendedName>
</protein>
<sequence length="330" mass="34737">MPPSDAPLVLVLGAQGRLGSAAVTAFAAAGWRVLAQARRPQPVLPAGARALAVPLEDGVGLAHAAAGARVVLHAANPAYTRWPRELLPMATRAMDVAEALGARLLMPANVYNFGRQLPERLTLQTPQHGDTRKGALRISLEALLRERARAGRLRSSVLRAGDFYGGGPGSWIDLVIAKGLRRGRLVYPGPLDRAHAWAYLPDLARAAVDVAAAADAPDFACWQFAGHAPTGAELLQGLQAAADAQGLRPARGWRIGGWPWWAVRVAGLALPMAREIAEMAYLWERPHRLEEHLPCARPATPLAEALAASVAALAGPAAGASHAGPAMASR</sequence>
<accession>A0A0K8P6S8</accession>
<keyword evidence="3" id="KW-1185">Reference proteome</keyword>
<feature type="domain" description="NAD-dependent epimerase/dehydratase" evidence="1">
    <location>
        <begin position="9"/>
        <end position="215"/>
    </location>
</feature>
<reference evidence="3" key="1">
    <citation type="submission" date="2015-07" db="EMBL/GenBank/DDBJ databases">
        <title>Discovery of a poly(ethylene terephthalate assimilation.</title>
        <authorList>
            <person name="Yoshida S."/>
            <person name="Hiraga K."/>
            <person name="Takehana T."/>
            <person name="Taniguchi I."/>
            <person name="Yamaji H."/>
            <person name="Maeda Y."/>
            <person name="Toyohara K."/>
            <person name="Miyamoto K."/>
            <person name="Kimura Y."/>
            <person name="Oda K."/>
        </authorList>
    </citation>
    <scope>NUCLEOTIDE SEQUENCE [LARGE SCALE GENOMIC DNA]</scope>
    <source>
        <strain evidence="3">NBRC 110686 / TISTR 2288 / 201-F6</strain>
    </source>
</reference>
<gene>
    <name evidence="2" type="ORF">ISF6_4821</name>
</gene>
<dbReference type="Pfam" id="PF01370">
    <property type="entry name" value="Epimerase"/>
    <property type="match status" value="1"/>
</dbReference>
<organism evidence="2 3">
    <name type="scientific">Piscinibacter sakaiensis</name>
    <name type="common">Ideonella sakaiensis</name>
    <dbReference type="NCBI Taxonomy" id="1547922"/>
    <lineage>
        <taxon>Bacteria</taxon>
        <taxon>Pseudomonadati</taxon>
        <taxon>Pseudomonadota</taxon>
        <taxon>Betaproteobacteria</taxon>
        <taxon>Burkholderiales</taxon>
        <taxon>Sphaerotilaceae</taxon>
        <taxon>Piscinibacter</taxon>
    </lineage>
</organism>
<dbReference type="Gene3D" id="3.40.50.720">
    <property type="entry name" value="NAD(P)-binding Rossmann-like Domain"/>
    <property type="match status" value="1"/>
</dbReference>
<evidence type="ECO:0000313" key="2">
    <source>
        <dbReference type="EMBL" id="GAP38363.1"/>
    </source>
</evidence>
<name>A0A0K8P6S8_PISS1</name>
<dbReference type="STRING" id="1547922.ISF6_4821"/>
<proteinExistence type="predicted"/>
<dbReference type="InterPro" id="IPR036291">
    <property type="entry name" value="NAD(P)-bd_dom_sf"/>
</dbReference>
<dbReference type="InterPro" id="IPR001509">
    <property type="entry name" value="Epimerase_deHydtase"/>
</dbReference>
<comment type="caution">
    <text evidence="2">The sequence shown here is derived from an EMBL/GenBank/DDBJ whole genome shotgun (WGS) entry which is preliminary data.</text>
</comment>
<dbReference type="EMBL" id="BBYR01000073">
    <property type="protein sequence ID" value="GAP38363.1"/>
    <property type="molecule type" value="Genomic_DNA"/>
</dbReference>
<evidence type="ECO:0000259" key="1">
    <source>
        <dbReference type="Pfam" id="PF01370"/>
    </source>
</evidence>
<dbReference type="AlphaFoldDB" id="A0A0K8P6S8"/>
<reference evidence="2 3" key="2">
    <citation type="journal article" date="2016" name="Science">
        <title>A bacterium that degrades and assimilates poly(ethylene terephthalate).</title>
        <authorList>
            <person name="Yoshida S."/>
            <person name="Hiraga K."/>
            <person name="Takehana T."/>
            <person name="Taniguchi I."/>
            <person name="Yamaji H."/>
            <person name="Maeda Y."/>
            <person name="Toyohara K."/>
            <person name="Miyamoto K."/>
            <person name="Kimura Y."/>
            <person name="Oda K."/>
        </authorList>
    </citation>
    <scope>NUCLEOTIDE SEQUENCE [LARGE SCALE GENOMIC DNA]</scope>
    <source>
        <strain evidence="3">NBRC 110686 / TISTR 2288 / 201-F6</strain>
    </source>
</reference>
<evidence type="ECO:0000313" key="3">
    <source>
        <dbReference type="Proteomes" id="UP000037660"/>
    </source>
</evidence>
<dbReference type="SUPFAM" id="SSF51735">
    <property type="entry name" value="NAD(P)-binding Rossmann-fold domains"/>
    <property type="match status" value="1"/>
</dbReference>
<dbReference type="RefSeq" id="WP_054022227.1">
    <property type="nucleotide sequence ID" value="NZ_BBYR01000073.1"/>
</dbReference>